<keyword evidence="1" id="KW-0732">Signal</keyword>
<keyword evidence="3" id="KW-1185">Reference proteome</keyword>
<feature type="chain" id="PRO_5018019806" evidence="1">
    <location>
        <begin position="16"/>
        <end position="270"/>
    </location>
</feature>
<protein>
    <submittedName>
        <fullName evidence="2">Uncharacterized protein</fullName>
    </submittedName>
</protein>
<sequence length="270" mass="30470">MLLLLFFAALSCIYAYDKEYESCCVKNEHECEIAYKVLDRVLNHIILTGECIYLRNNTLRIKVNNDGVQNLPTGPYECIPEDGSSETRKKLFLFDKPDASIAISFDPPLPEQHFSRGNYTALLSLTINQNDAIFEKWLRSTKDRKSRSKIEIHQGKDWRIEPVKEGHEGHVQIVAMYEHPFMNLDPSNTTMKLRPGFYGAKVIRVTKMEAGIVHKILHYHVGSCVMSSELSNGACSFVMEAVGGLNGVGSIPNFIAVHVVASEIFSSHYK</sequence>
<dbReference type="AlphaFoldDB" id="A0A3P6T7U0"/>
<organism evidence="2 3">
    <name type="scientific">Dibothriocephalus latus</name>
    <name type="common">Fish tapeworm</name>
    <name type="synonym">Diphyllobothrium latum</name>
    <dbReference type="NCBI Taxonomy" id="60516"/>
    <lineage>
        <taxon>Eukaryota</taxon>
        <taxon>Metazoa</taxon>
        <taxon>Spiralia</taxon>
        <taxon>Lophotrochozoa</taxon>
        <taxon>Platyhelminthes</taxon>
        <taxon>Cestoda</taxon>
        <taxon>Eucestoda</taxon>
        <taxon>Diphyllobothriidea</taxon>
        <taxon>Diphyllobothriidae</taxon>
        <taxon>Dibothriocephalus</taxon>
    </lineage>
</organism>
<name>A0A3P6T7U0_DIBLA</name>
<dbReference type="Proteomes" id="UP000281553">
    <property type="component" value="Unassembled WGS sequence"/>
</dbReference>
<reference evidence="2 3" key="1">
    <citation type="submission" date="2018-11" db="EMBL/GenBank/DDBJ databases">
        <authorList>
            <consortium name="Pathogen Informatics"/>
        </authorList>
    </citation>
    <scope>NUCLEOTIDE SEQUENCE [LARGE SCALE GENOMIC DNA]</scope>
</reference>
<gene>
    <name evidence="2" type="ORF">DILT_LOCUS3552</name>
</gene>
<evidence type="ECO:0000313" key="3">
    <source>
        <dbReference type="Proteomes" id="UP000281553"/>
    </source>
</evidence>
<dbReference type="EMBL" id="UYRU01043848">
    <property type="protein sequence ID" value="VDK84126.1"/>
    <property type="molecule type" value="Genomic_DNA"/>
</dbReference>
<accession>A0A3P6T7U0</accession>
<proteinExistence type="predicted"/>
<feature type="signal peptide" evidence="1">
    <location>
        <begin position="1"/>
        <end position="15"/>
    </location>
</feature>
<evidence type="ECO:0000256" key="1">
    <source>
        <dbReference type="SAM" id="SignalP"/>
    </source>
</evidence>
<evidence type="ECO:0000313" key="2">
    <source>
        <dbReference type="EMBL" id="VDK84126.1"/>
    </source>
</evidence>